<dbReference type="SUPFAM" id="SSF50911">
    <property type="entry name" value="Mannose 6-phosphate receptor domain"/>
    <property type="match status" value="1"/>
</dbReference>
<dbReference type="GO" id="GO:0007034">
    <property type="term" value="P:vacuolar transport"/>
    <property type="evidence" value="ECO:0007669"/>
    <property type="project" value="TreeGrafter"/>
</dbReference>
<evidence type="ECO:0000256" key="4">
    <source>
        <dbReference type="ARBA" id="ARBA00022729"/>
    </source>
</evidence>
<dbReference type="Pfam" id="PF02157">
    <property type="entry name" value="Man-6-P_recep"/>
    <property type="match status" value="1"/>
</dbReference>
<name>A0A9Q8L6W9_PASFU</name>
<evidence type="ECO:0000313" key="14">
    <source>
        <dbReference type="Proteomes" id="UP000756132"/>
    </source>
</evidence>
<dbReference type="GO" id="GO:0005770">
    <property type="term" value="C:late endosome"/>
    <property type="evidence" value="ECO:0007669"/>
    <property type="project" value="TreeGrafter"/>
</dbReference>
<organism evidence="13 14">
    <name type="scientific">Passalora fulva</name>
    <name type="common">Tomato leaf mold</name>
    <name type="synonym">Cladosporium fulvum</name>
    <dbReference type="NCBI Taxonomy" id="5499"/>
    <lineage>
        <taxon>Eukaryota</taxon>
        <taxon>Fungi</taxon>
        <taxon>Dikarya</taxon>
        <taxon>Ascomycota</taxon>
        <taxon>Pezizomycotina</taxon>
        <taxon>Dothideomycetes</taxon>
        <taxon>Dothideomycetidae</taxon>
        <taxon>Mycosphaerellales</taxon>
        <taxon>Mycosphaerellaceae</taxon>
        <taxon>Fulvia</taxon>
    </lineage>
</organism>
<dbReference type="GeneID" id="71980306"/>
<evidence type="ECO:0000256" key="9">
    <source>
        <dbReference type="SAM" id="MobiDB-lite"/>
    </source>
</evidence>
<feature type="transmembrane region" description="Helical" evidence="10">
    <location>
        <begin position="285"/>
        <end position="310"/>
    </location>
</feature>
<evidence type="ECO:0000256" key="5">
    <source>
        <dbReference type="ARBA" id="ARBA00022989"/>
    </source>
</evidence>
<dbReference type="InterPro" id="IPR044865">
    <property type="entry name" value="MRH_dom"/>
</dbReference>
<feature type="domain" description="MRH" evidence="12">
    <location>
        <begin position="31"/>
        <end position="236"/>
    </location>
</feature>
<feature type="chain" id="PRO_5040477128" evidence="11">
    <location>
        <begin position="21"/>
        <end position="352"/>
    </location>
</feature>
<keyword evidence="7" id="KW-1015">Disulfide bond</keyword>
<evidence type="ECO:0000256" key="11">
    <source>
        <dbReference type="SAM" id="SignalP"/>
    </source>
</evidence>
<evidence type="ECO:0000256" key="2">
    <source>
        <dbReference type="ARBA" id="ARBA00022448"/>
    </source>
</evidence>
<proteinExistence type="predicted"/>
<dbReference type="SMART" id="SM01404">
    <property type="entry name" value="CIMR"/>
    <property type="match status" value="1"/>
</dbReference>
<evidence type="ECO:0000256" key="1">
    <source>
        <dbReference type="ARBA" id="ARBA00004308"/>
    </source>
</evidence>
<dbReference type="EMBL" id="CP090163">
    <property type="protein sequence ID" value="UJO11914.1"/>
    <property type="molecule type" value="Genomic_DNA"/>
</dbReference>
<dbReference type="Gene3D" id="2.70.130.10">
    <property type="entry name" value="Mannose-6-phosphate receptor binding domain"/>
    <property type="match status" value="2"/>
</dbReference>
<keyword evidence="4 11" id="KW-0732">Signal</keyword>
<dbReference type="InterPro" id="IPR009011">
    <property type="entry name" value="Man6P_isomerase_rcpt-bd_dom_sf"/>
</dbReference>
<dbReference type="GO" id="GO:0000139">
    <property type="term" value="C:Golgi membrane"/>
    <property type="evidence" value="ECO:0007669"/>
    <property type="project" value="UniProtKB-SubCell"/>
</dbReference>
<dbReference type="RefSeq" id="XP_047756280.1">
    <property type="nucleotide sequence ID" value="XM_047899576.1"/>
</dbReference>
<feature type="region of interest" description="Disordered" evidence="9">
    <location>
        <begin position="155"/>
        <end position="192"/>
    </location>
</feature>
<feature type="signal peptide" evidence="11">
    <location>
        <begin position="1"/>
        <end position="20"/>
    </location>
</feature>
<protein>
    <submittedName>
        <fullName evidence="13">Mannose 6-phosphate receptor-like protein</fullName>
    </submittedName>
</protein>
<dbReference type="InterPro" id="IPR028927">
    <property type="entry name" value="Man-6-P_rcpt"/>
</dbReference>
<keyword evidence="6 10" id="KW-0472">Membrane</keyword>
<evidence type="ECO:0000256" key="8">
    <source>
        <dbReference type="ARBA" id="ARBA00023180"/>
    </source>
</evidence>
<reference evidence="13" key="1">
    <citation type="submission" date="2021-12" db="EMBL/GenBank/DDBJ databases">
        <authorList>
            <person name="Zaccaron A."/>
            <person name="Stergiopoulos I."/>
        </authorList>
    </citation>
    <scope>NUCLEOTIDE SEQUENCE</scope>
    <source>
        <strain evidence="13">Race5_Kim</strain>
    </source>
</reference>
<keyword evidence="5 10" id="KW-1133">Transmembrane helix</keyword>
<reference evidence="13" key="2">
    <citation type="journal article" date="2022" name="Microb. Genom.">
        <title>A chromosome-scale genome assembly of the tomato pathogen Cladosporium fulvum reveals a compartmentalized genome architecture and the presence of a dispensable chromosome.</title>
        <authorList>
            <person name="Zaccaron A.Z."/>
            <person name="Chen L.H."/>
            <person name="Samaras A."/>
            <person name="Stergiopoulos I."/>
        </authorList>
    </citation>
    <scope>NUCLEOTIDE SEQUENCE</scope>
    <source>
        <strain evidence="13">Race5_Kim</strain>
    </source>
</reference>
<keyword evidence="14" id="KW-1185">Reference proteome</keyword>
<keyword evidence="2" id="KW-0813">Transport</keyword>
<keyword evidence="13" id="KW-0675">Receptor</keyword>
<evidence type="ECO:0000256" key="3">
    <source>
        <dbReference type="ARBA" id="ARBA00022692"/>
    </source>
</evidence>
<sequence length="352" mass="38733">MNLLYYSLAVYLSLTSPVLAAASKDSKDGEKPCTITSPTSGSFFDLSSLQLLDPKVSKTKHPREHSWNATGYDLGYNFTVNVCGPVIENVEDVVGVEKNLWQNVSAYYKHDGKTYSLGQQNSELVMRGRKLVLNYTDGSPCESVSKRSAPLLNNLETREIVGGGDKKKSKDKDDDEGNDSDSKKKPSSNGKKKKSTIISMLCDRDPLAPTFALSFVGSLDECTYFFEGRSMAVCATANTSSGGSLNPSGVFGVIMVIAIAVYFVGGCVYNRAVLNQRGWQQIPNYSLWAGIFGFFRDLVMILTSSCARFLPLRRGYSRVNGGIGGYDRRGRERGDSDAENRLIDELNEEWDD</sequence>
<dbReference type="PROSITE" id="PS51914">
    <property type="entry name" value="MRH"/>
    <property type="match status" value="1"/>
</dbReference>
<dbReference type="PANTHER" id="PTHR15071">
    <property type="entry name" value="MANNOSE-6-PHOSPHATE RECEPTOR FAMILY MEMBER"/>
    <property type="match status" value="1"/>
</dbReference>
<dbReference type="AlphaFoldDB" id="A0A9Q8L6W9"/>
<evidence type="ECO:0000256" key="7">
    <source>
        <dbReference type="ARBA" id="ARBA00023157"/>
    </source>
</evidence>
<feature type="transmembrane region" description="Helical" evidence="10">
    <location>
        <begin position="250"/>
        <end position="273"/>
    </location>
</feature>
<dbReference type="OrthoDB" id="4504960at2759"/>
<feature type="compositionally biased region" description="Basic and acidic residues" evidence="9">
    <location>
        <begin position="156"/>
        <end position="172"/>
    </location>
</feature>
<evidence type="ECO:0000313" key="13">
    <source>
        <dbReference type="EMBL" id="UJO11914.1"/>
    </source>
</evidence>
<dbReference type="GO" id="GO:0010008">
    <property type="term" value="C:endosome membrane"/>
    <property type="evidence" value="ECO:0007669"/>
    <property type="project" value="UniProtKB-SubCell"/>
</dbReference>
<evidence type="ECO:0000256" key="10">
    <source>
        <dbReference type="SAM" id="Phobius"/>
    </source>
</evidence>
<keyword evidence="8" id="KW-0325">Glycoprotein</keyword>
<accession>A0A9Q8L6W9</accession>
<dbReference type="KEGG" id="ffu:CLAFUR5_00428"/>
<dbReference type="PANTHER" id="PTHR15071:SF0">
    <property type="entry name" value="MANNOSE 6-PHOSPHATE RECEPTOR-LIKE PROTEIN 1"/>
    <property type="match status" value="1"/>
</dbReference>
<dbReference type="OMA" id="RTKSTIM"/>
<dbReference type="Proteomes" id="UP000756132">
    <property type="component" value="Chromosome 1"/>
</dbReference>
<evidence type="ECO:0000256" key="6">
    <source>
        <dbReference type="ARBA" id="ARBA00023136"/>
    </source>
</evidence>
<evidence type="ECO:0000259" key="12">
    <source>
        <dbReference type="PROSITE" id="PS51914"/>
    </source>
</evidence>
<keyword evidence="3 10" id="KW-0812">Transmembrane</keyword>
<comment type="subcellular location">
    <subcellularLocation>
        <location evidence="1">Endomembrane system</location>
    </subcellularLocation>
</comment>
<gene>
    <name evidence="13" type="ORF">CLAFUR5_00428</name>
</gene>